<dbReference type="EMBL" id="JAGRRH010000007">
    <property type="protein sequence ID" value="KAG7366629.1"/>
    <property type="molecule type" value="Genomic_DNA"/>
</dbReference>
<organism evidence="2 3">
    <name type="scientific">Nitzschia inconspicua</name>
    <dbReference type="NCBI Taxonomy" id="303405"/>
    <lineage>
        <taxon>Eukaryota</taxon>
        <taxon>Sar</taxon>
        <taxon>Stramenopiles</taxon>
        <taxon>Ochrophyta</taxon>
        <taxon>Bacillariophyta</taxon>
        <taxon>Bacillariophyceae</taxon>
        <taxon>Bacillariophycidae</taxon>
        <taxon>Bacillariales</taxon>
        <taxon>Bacillariaceae</taxon>
        <taxon>Nitzschia</taxon>
    </lineage>
</organism>
<name>A0A9K3Q370_9STRA</name>
<proteinExistence type="predicted"/>
<feature type="region of interest" description="Disordered" evidence="1">
    <location>
        <begin position="190"/>
        <end position="221"/>
    </location>
</feature>
<sequence length="240" mass="27003">MYKLYSHPSDQVGRLASRKQPSSTIRKKPTDDKKLEVAVDHVLLEHQGKLPKKKTSQFRVTRRDSYSTISTDPGFPDANLCHVLLDERNGGFIPLEISFPSADADYSFPLMPLLQKSKVQRLPDSRNVFDFYDDQDDNRLTEDITFVPADTEAASVTSSMEVVRKISSRYTKSDDIDEILSKAAARASSTTQYQKSSITNNRRGCGMRRVPSMGMDGVGTAPPLRRGMNELSFCVRRAEF</sequence>
<feature type="region of interest" description="Disordered" evidence="1">
    <location>
        <begin position="1"/>
        <end position="31"/>
    </location>
</feature>
<feature type="compositionally biased region" description="Polar residues" evidence="1">
    <location>
        <begin position="190"/>
        <end position="202"/>
    </location>
</feature>
<dbReference type="AlphaFoldDB" id="A0A9K3Q370"/>
<protein>
    <submittedName>
        <fullName evidence="2">Uncharacterized protein</fullName>
    </submittedName>
</protein>
<evidence type="ECO:0000313" key="2">
    <source>
        <dbReference type="EMBL" id="KAG7366629.1"/>
    </source>
</evidence>
<accession>A0A9K3Q370</accession>
<reference evidence="2" key="2">
    <citation type="submission" date="2021-04" db="EMBL/GenBank/DDBJ databases">
        <authorList>
            <person name="Podell S."/>
        </authorList>
    </citation>
    <scope>NUCLEOTIDE SEQUENCE</scope>
    <source>
        <strain evidence="2">Hildebrandi</strain>
    </source>
</reference>
<reference evidence="2" key="1">
    <citation type="journal article" date="2021" name="Sci. Rep.">
        <title>Diploid genomic architecture of Nitzschia inconspicua, an elite biomass production diatom.</title>
        <authorList>
            <person name="Oliver A."/>
            <person name="Podell S."/>
            <person name="Pinowska A."/>
            <person name="Traller J.C."/>
            <person name="Smith S.R."/>
            <person name="McClure R."/>
            <person name="Beliaev A."/>
            <person name="Bohutskyi P."/>
            <person name="Hill E.A."/>
            <person name="Rabines A."/>
            <person name="Zheng H."/>
            <person name="Allen L.Z."/>
            <person name="Kuo A."/>
            <person name="Grigoriev I.V."/>
            <person name="Allen A.E."/>
            <person name="Hazlebeck D."/>
            <person name="Allen E.E."/>
        </authorList>
    </citation>
    <scope>NUCLEOTIDE SEQUENCE</scope>
    <source>
        <strain evidence="2">Hildebrandi</strain>
    </source>
</reference>
<gene>
    <name evidence="2" type="ORF">IV203_029299</name>
</gene>
<keyword evidence="3" id="KW-1185">Reference proteome</keyword>
<comment type="caution">
    <text evidence="2">The sequence shown here is derived from an EMBL/GenBank/DDBJ whole genome shotgun (WGS) entry which is preliminary data.</text>
</comment>
<dbReference type="Proteomes" id="UP000693970">
    <property type="component" value="Unassembled WGS sequence"/>
</dbReference>
<evidence type="ECO:0000313" key="3">
    <source>
        <dbReference type="Proteomes" id="UP000693970"/>
    </source>
</evidence>
<evidence type="ECO:0000256" key="1">
    <source>
        <dbReference type="SAM" id="MobiDB-lite"/>
    </source>
</evidence>